<comment type="subcellular location">
    <subcellularLocation>
        <location evidence="1">Membrane</location>
        <topology evidence="1">Multi-pass membrane protein</topology>
    </subcellularLocation>
</comment>
<name>A0A1I7U2Z0_9PELO</name>
<comment type="similarity">
    <text evidence="2">Belongs to the TMEM120 family.</text>
</comment>
<proteinExistence type="inferred from homology"/>
<evidence type="ECO:0000256" key="2">
    <source>
        <dbReference type="ARBA" id="ARBA00009700"/>
    </source>
</evidence>
<keyword evidence="4 7" id="KW-1133">Transmembrane helix</keyword>
<evidence type="ECO:0000313" key="9">
    <source>
        <dbReference type="Proteomes" id="UP000095282"/>
    </source>
</evidence>
<evidence type="ECO:0000256" key="7">
    <source>
        <dbReference type="SAM" id="Phobius"/>
    </source>
</evidence>
<evidence type="ECO:0000256" key="1">
    <source>
        <dbReference type="ARBA" id="ARBA00004141"/>
    </source>
</evidence>
<keyword evidence="9" id="KW-1185">Reference proteome</keyword>
<evidence type="ECO:0000256" key="5">
    <source>
        <dbReference type="ARBA" id="ARBA00023136"/>
    </source>
</evidence>
<dbReference type="WBParaSite" id="Csp11.Scaffold629.g14324.t1">
    <property type="protein sequence ID" value="Csp11.Scaffold629.g14324.t1"/>
    <property type="gene ID" value="Csp11.Scaffold629.g14324"/>
</dbReference>
<evidence type="ECO:0000256" key="8">
    <source>
        <dbReference type="SAM" id="SignalP"/>
    </source>
</evidence>
<protein>
    <submittedName>
        <fullName evidence="10">G_PROTEIN_RECEP_F2_4 domain-containing protein</fullName>
    </submittedName>
</protein>
<dbReference type="eggNOG" id="KOG4758">
    <property type="taxonomic scope" value="Eukaryota"/>
</dbReference>
<organism evidence="9 10">
    <name type="scientific">Caenorhabditis tropicalis</name>
    <dbReference type="NCBI Taxonomy" id="1561998"/>
    <lineage>
        <taxon>Eukaryota</taxon>
        <taxon>Metazoa</taxon>
        <taxon>Ecdysozoa</taxon>
        <taxon>Nematoda</taxon>
        <taxon>Chromadorea</taxon>
        <taxon>Rhabditida</taxon>
        <taxon>Rhabditina</taxon>
        <taxon>Rhabditomorpha</taxon>
        <taxon>Rhabditoidea</taxon>
        <taxon>Rhabditidae</taxon>
        <taxon>Peloderinae</taxon>
        <taxon>Caenorhabditis</taxon>
    </lineage>
</organism>
<evidence type="ECO:0000256" key="3">
    <source>
        <dbReference type="ARBA" id="ARBA00022692"/>
    </source>
</evidence>
<keyword evidence="3 7" id="KW-0812">Transmembrane</keyword>
<evidence type="ECO:0000313" key="10">
    <source>
        <dbReference type="WBParaSite" id="Csp11.Scaffold629.g14324.t1"/>
    </source>
</evidence>
<reference evidence="10" key="1">
    <citation type="submission" date="2016-11" db="UniProtKB">
        <authorList>
            <consortium name="WormBaseParasite"/>
        </authorList>
    </citation>
    <scope>IDENTIFICATION</scope>
</reference>
<feature type="signal peptide" evidence="8">
    <location>
        <begin position="1"/>
        <end position="18"/>
    </location>
</feature>
<feature type="compositionally biased region" description="Low complexity" evidence="6">
    <location>
        <begin position="79"/>
        <end position="93"/>
    </location>
</feature>
<evidence type="ECO:0000256" key="6">
    <source>
        <dbReference type="SAM" id="MobiDB-lite"/>
    </source>
</evidence>
<sequence length="105" mass="11779">MMLFQLFLAWKLYGYTNTETCDGIWQVWALSILLGAIAGGNIVTTSMVCIRKFKTTPSYTNIVTLTRKYSSRHKINQAPPTFENSTSSSSSQRAPPPPTDKLHIH</sequence>
<feature type="chain" id="PRO_5009308358" evidence="8">
    <location>
        <begin position="19"/>
        <end position="105"/>
    </location>
</feature>
<dbReference type="Pfam" id="PF07851">
    <property type="entry name" value="TMEM120A-B"/>
    <property type="match status" value="1"/>
</dbReference>
<keyword evidence="8" id="KW-0732">Signal</keyword>
<dbReference type="AlphaFoldDB" id="A0A1I7U2Z0"/>
<evidence type="ECO:0000256" key="4">
    <source>
        <dbReference type="ARBA" id="ARBA00022989"/>
    </source>
</evidence>
<accession>A0A1I7U2Z0</accession>
<dbReference type="Proteomes" id="UP000095282">
    <property type="component" value="Unplaced"/>
</dbReference>
<dbReference type="GO" id="GO:0016020">
    <property type="term" value="C:membrane"/>
    <property type="evidence" value="ECO:0007669"/>
    <property type="project" value="UniProtKB-SubCell"/>
</dbReference>
<feature type="transmembrane region" description="Helical" evidence="7">
    <location>
        <begin position="24"/>
        <end position="44"/>
    </location>
</feature>
<dbReference type="InterPro" id="IPR012926">
    <property type="entry name" value="TMEM120A/B"/>
</dbReference>
<keyword evidence="5 7" id="KW-0472">Membrane</keyword>
<feature type="region of interest" description="Disordered" evidence="6">
    <location>
        <begin position="71"/>
        <end position="105"/>
    </location>
</feature>